<dbReference type="PANTHER" id="PTHR22907:SF54">
    <property type="entry name" value="GH04558P"/>
    <property type="match status" value="1"/>
</dbReference>
<keyword evidence="5" id="KW-0732">Signal</keyword>
<dbReference type="GO" id="GO:0005886">
    <property type="term" value="C:plasma membrane"/>
    <property type="evidence" value="ECO:0007669"/>
    <property type="project" value="UniProtKB-SubCell"/>
</dbReference>
<evidence type="ECO:0000256" key="7">
    <source>
        <dbReference type="ARBA" id="ARBA00023136"/>
    </source>
</evidence>
<proteinExistence type="predicted"/>
<evidence type="ECO:0000313" key="11">
    <source>
        <dbReference type="WBParaSite" id="sdigi.contig54.g3096.t1"/>
    </source>
</evidence>
<evidence type="ECO:0000256" key="8">
    <source>
        <dbReference type="SAM" id="Phobius"/>
    </source>
</evidence>
<dbReference type="Pfam" id="PF25301">
    <property type="entry name" value="CUT_C"/>
    <property type="match status" value="1"/>
</dbReference>
<dbReference type="InterPro" id="IPR051962">
    <property type="entry name" value="Cuticlin"/>
</dbReference>
<evidence type="ECO:0000313" key="10">
    <source>
        <dbReference type="Proteomes" id="UP000887581"/>
    </source>
</evidence>
<dbReference type="InterPro" id="IPR056953">
    <property type="entry name" value="CUT_N"/>
</dbReference>
<feature type="transmembrane region" description="Helical" evidence="8">
    <location>
        <begin position="656"/>
        <end position="679"/>
    </location>
</feature>
<organism evidence="10 11">
    <name type="scientific">Setaria digitata</name>
    <dbReference type="NCBI Taxonomy" id="48799"/>
    <lineage>
        <taxon>Eukaryota</taxon>
        <taxon>Metazoa</taxon>
        <taxon>Ecdysozoa</taxon>
        <taxon>Nematoda</taxon>
        <taxon>Chromadorea</taxon>
        <taxon>Rhabditida</taxon>
        <taxon>Spirurina</taxon>
        <taxon>Spiruromorpha</taxon>
        <taxon>Filarioidea</taxon>
        <taxon>Setariidae</taxon>
        <taxon>Setaria</taxon>
    </lineage>
</organism>
<dbReference type="Pfam" id="PF25057">
    <property type="entry name" value="CUT_N"/>
    <property type="match status" value="2"/>
</dbReference>
<evidence type="ECO:0000256" key="1">
    <source>
        <dbReference type="ARBA" id="ARBA00004251"/>
    </source>
</evidence>
<sequence>MTFRLVPLLALLRMKVLSVTAILLAFPLIKVSLASLSTVDNGILGQPLVECGNEFIRFSIKTVKPFRGKVFVKGQHGKKDCSRSYSETDSVISTHSEETQINSKQPGKISLEGNAPSIISHSGIAPTITKAVQSLHDYSSQTNLKRAATITTLDENSRASSDAEQVLLSNKAMRTLTPATRSFPAVNKLTETKRSTEESKNIATISDSKRTGSLNVFSRTESESVDKRLKSNDRTRISHLDMSLEGSRNNDSSAVTSRITTEDMAHLKNIAFESSLFVTTESNHFNDAKQNKKSLFEEFDRQLDDVVQEKRSSIVPSDTSEFVESDQADQQSTAYRTKSHTVEQMNSNFEHEYSGSSMFATASVTTTNPQCPPCPICRDAAEIDRRKSHAATEGAADLLIKLGTCNAKYEDQIEPQAVIVSLTVIVSFHQNLLTKLDRAFRIQCTYMESSKIINADMSVSMPPSTEIGSEISPPKCYYIVTGPSGKAITNARVGELVEHQWICNSPFKGVYAMLVRNCYAESDGNFRVPVIDEHGCTLDSYILPNLQYASDGLSVKTRATVFKFPDSSKIGFQCDVIICLQDQQDCRSTTPPKCAYGLRKRRELFNVSKRSLVLRTPTIKITDLDDAIQELAPEQFILDPPLSSKSSRYCLTITRFAFIIASTTFLVTTTAILLGAFIISSNSQQIYKLPVSKL</sequence>
<dbReference type="AlphaFoldDB" id="A0A915PX41"/>
<dbReference type="SMART" id="SM00241">
    <property type="entry name" value="ZP"/>
    <property type="match status" value="1"/>
</dbReference>
<accession>A0A915PX41</accession>
<name>A0A915PX41_9BILA</name>
<evidence type="ECO:0000256" key="5">
    <source>
        <dbReference type="ARBA" id="ARBA00022729"/>
    </source>
</evidence>
<dbReference type="GO" id="GO:0042302">
    <property type="term" value="F:structural constituent of cuticle"/>
    <property type="evidence" value="ECO:0007669"/>
    <property type="project" value="UniProtKB-KW"/>
</dbReference>
<dbReference type="InterPro" id="IPR057475">
    <property type="entry name" value="CUT_C"/>
</dbReference>
<dbReference type="PROSITE" id="PS51034">
    <property type="entry name" value="ZP_2"/>
    <property type="match status" value="1"/>
</dbReference>
<keyword evidence="2" id="KW-0193">Cuticle</keyword>
<keyword evidence="7 8" id="KW-0472">Membrane</keyword>
<protein>
    <submittedName>
        <fullName evidence="11">ZP domain-containing protein</fullName>
    </submittedName>
</protein>
<feature type="domain" description="ZP" evidence="9">
    <location>
        <begin position="336"/>
        <end position="593"/>
    </location>
</feature>
<reference evidence="11" key="1">
    <citation type="submission" date="2022-11" db="UniProtKB">
        <authorList>
            <consortium name="WormBaseParasite"/>
        </authorList>
    </citation>
    <scope>IDENTIFICATION</scope>
</reference>
<keyword evidence="10" id="KW-1185">Reference proteome</keyword>
<comment type="subcellular location">
    <subcellularLocation>
        <location evidence="1">Cell membrane</location>
        <topology evidence="1">Single-pass type I membrane protein</topology>
    </subcellularLocation>
</comment>
<dbReference type="Proteomes" id="UP000887581">
    <property type="component" value="Unplaced"/>
</dbReference>
<keyword evidence="3" id="KW-1003">Cell membrane</keyword>
<evidence type="ECO:0000256" key="6">
    <source>
        <dbReference type="ARBA" id="ARBA00022989"/>
    </source>
</evidence>
<dbReference type="PANTHER" id="PTHR22907">
    <property type="entry name" value="GH04558P"/>
    <property type="match status" value="1"/>
</dbReference>
<evidence type="ECO:0000256" key="2">
    <source>
        <dbReference type="ARBA" id="ARBA00022460"/>
    </source>
</evidence>
<dbReference type="InterPro" id="IPR001507">
    <property type="entry name" value="ZP_dom"/>
</dbReference>
<evidence type="ECO:0000256" key="4">
    <source>
        <dbReference type="ARBA" id="ARBA00022692"/>
    </source>
</evidence>
<dbReference type="WBParaSite" id="sdigi.contig54.g3096.t1">
    <property type="protein sequence ID" value="sdigi.contig54.g3096.t1"/>
    <property type="gene ID" value="sdigi.contig54.g3096"/>
</dbReference>
<keyword evidence="6 8" id="KW-1133">Transmembrane helix</keyword>
<keyword evidence="4 8" id="KW-0812">Transmembrane</keyword>
<evidence type="ECO:0000259" key="9">
    <source>
        <dbReference type="PROSITE" id="PS51034"/>
    </source>
</evidence>
<evidence type="ECO:0000256" key="3">
    <source>
        <dbReference type="ARBA" id="ARBA00022475"/>
    </source>
</evidence>